<sequence>MGDGEEDLISALHDDLLGKIISRLLVKDAARTAVLASRWRHVWRSTPLVLYDGDLPEPTRAATVTRVLADHPGPFRVVLIQNCRLASHSPELAEWPRLLAAKDVETLLFAYQKPAGKAQGLPRIPADIFRCASLKQLFLNCWTWTIPPDHLSRSRSLVVFPQLLLLTLTNIAISDQDLDHLLAASPVLENIILACPLKRLHVRSQSLRSVLVSLLDEFAVVEAPLLDRLFFARPPAYIIGAADPVRLRIASTSNLRVLGYINPMVHKLHINGNIIKPDTMASPSTVVPGIQILALNVNFCDLEEVKMAASLLRCFPNTCTLHIQSVMPRDPSEPTGEEHHAKFWQEATPVECLRSHVKRLVFHKFRGHRNEFEFLKFVARGAKALQSLLLVPSKEKVLSADEVNGMIDGLGCPSFQAWTSKVLLVSRVVDKDWYPMRASDIAVVDPFL</sequence>
<name>A0ACD5T6J2_AVESA</name>
<evidence type="ECO:0000313" key="1">
    <source>
        <dbReference type="EnsemblPlants" id="AVESA.00010b.r2.1AG0000550.1.CDS"/>
    </source>
</evidence>
<keyword evidence="2" id="KW-1185">Reference proteome</keyword>
<organism evidence="1 2">
    <name type="scientific">Avena sativa</name>
    <name type="common">Oat</name>
    <dbReference type="NCBI Taxonomy" id="4498"/>
    <lineage>
        <taxon>Eukaryota</taxon>
        <taxon>Viridiplantae</taxon>
        <taxon>Streptophyta</taxon>
        <taxon>Embryophyta</taxon>
        <taxon>Tracheophyta</taxon>
        <taxon>Spermatophyta</taxon>
        <taxon>Magnoliopsida</taxon>
        <taxon>Liliopsida</taxon>
        <taxon>Poales</taxon>
        <taxon>Poaceae</taxon>
        <taxon>BOP clade</taxon>
        <taxon>Pooideae</taxon>
        <taxon>Poodae</taxon>
        <taxon>Poeae</taxon>
        <taxon>Poeae Chloroplast Group 1 (Aveneae type)</taxon>
        <taxon>Aveninae</taxon>
        <taxon>Avena</taxon>
    </lineage>
</organism>
<reference evidence="1" key="1">
    <citation type="submission" date="2021-05" db="EMBL/GenBank/DDBJ databases">
        <authorList>
            <person name="Scholz U."/>
            <person name="Mascher M."/>
            <person name="Fiebig A."/>
        </authorList>
    </citation>
    <scope>NUCLEOTIDE SEQUENCE [LARGE SCALE GENOMIC DNA]</scope>
</reference>
<evidence type="ECO:0000313" key="2">
    <source>
        <dbReference type="Proteomes" id="UP001732700"/>
    </source>
</evidence>
<dbReference type="Proteomes" id="UP001732700">
    <property type="component" value="Chromosome 1A"/>
</dbReference>
<proteinExistence type="predicted"/>
<accession>A0ACD5T6J2</accession>
<protein>
    <submittedName>
        <fullName evidence="1">Uncharacterized protein</fullName>
    </submittedName>
</protein>
<dbReference type="EnsemblPlants" id="AVESA.00010b.r2.1AG0000550.1">
    <property type="protein sequence ID" value="AVESA.00010b.r2.1AG0000550.1.CDS"/>
    <property type="gene ID" value="AVESA.00010b.r2.1AG0000550"/>
</dbReference>
<reference evidence="1" key="2">
    <citation type="submission" date="2025-09" db="UniProtKB">
        <authorList>
            <consortium name="EnsemblPlants"/>
        </authorList>
    </citation>
    <scope>IDENTIFICATION</scope>
</reference>